<dbReference type="EMBL" id="CM004397">
    <property type="protein sequence ID" value="KAG8643071.1"/>
    <property type="molecule type" value="Genomic_DNA"/>
</dbReference>
<evidence type="ECO:0000313" key="1">
    <source>
        <dbReference type="EMBL" id="KAG8643071.1"/>
    </source>
</evidence>
<proteinExistence type="predicted"/>
<organism evidence="1 2">
    <name type="scientific">Manihot esculenta</name>
    <name type="common">Cassava</name>
    <name type="synonym">Jatropha manihot</name>
    <dbReference type="NCBI Taxonomy" id="3983"/>
    <lineage>
        <taxon>Eukaryota</taxon>
        <taxon>Viridiplantae</taxon>
        <taxon>Streptophyta</taxon>
        <taxon>Embryophyta</taxon>
        <taxon>Tracheophyta</taxon>
        <taxon>Spermatophyta</taxon>
        <taxon>Magnoliopsida</taxon>
        <taxon>eudicotyledons</taxon>
        <taxon>Gunneridae</taxon>
        <taxon>Pentapetalae</taxon>
        <taxon>rosids</taxon>
        <taxon>fabids</taxon>
        <taxon>Malpighiales</taxon>
        <taxon>Euphorbiaceae</taxon>
        <taxon>Crotonoideae</taxon>
        <taxon>Manihoteae</taxon>
        <taxon>Manihot</taxon>
    </lineage>
</organism>
<dbReference type="Proteomes" id="UP000091857">
    <property type="component" value="Chromosome 11"/>
</dbReference>
<protein>
    <submittedName>
        <fullName evidence="1">Uncharacterized protein</fullName>
    </submittedName>
</protein>
<evidence type="ECO:0000313" key="2">
    <source>
        <dbReference type="Proteomes" id="UP000091857"/>
    </source>
</evidence>
<comment type="caution">
    <text evidence="1">The sequence shown here is derived from an EMBL/GenBank/DDBJ whole genome shotgun (WGS) entry which is preliminary data.</text>
</comment>
<keyword evidence="2" id="KW-1185">Reference proteome</keyword>
<gene>
    <name evidence="1" type="ORF">MANES_11G001101v8</name>
</gene>
<name>A0ACB7GSX1_MANES</name>
<reference evidence="2" key="1">
    <citation type="journal article" date="2016" name="Nat. Biotechnol.">
        <title>Sequencing wild and cultivated cassava and related species reveals extensive interspecific hybridization and genetic diversity.</title>
        <authorList>
            <person name="Bredeson J.V."/>
            <person name="Lyons J.B."/>
            <person name="Prochnik S.E."/>
            <person name="Wu G.A."/>
            <person name="Ha C.M."/>
            <person name="Edsinger-Gonzales E."/>
            <person name="Grimwood J."/>
            <person name="Schmutz J."/>
            <person name="Rabbi I.Y."/>
            <person name="Egesi C."/>
            <person name="Nauluvula P."/>
            <person name="Lebot V."/>
            <person name="Ndunguru J."/>
            <person name="Mkamilo G."/>
            <person name="Bart R.S."/>
            <person name="Setter T.L."/>
            <person name="Gleadow R.M."/>
            <person name="Kulakow P."/>
            <person name="Ferguson M.E."/>
            <person name="Rounsley S."/>
            <person name="Rokhsar D.S."/>
        </authorList>
    </citation>
    <scope>NUCLEOTIDE SEQUENCE [LARGE SCALE GENOMIC DNA]</scope>
    <source>
        <strain evidence="2">cv. AM560-2</strain>
    </source>
</reference>
<sequence length="102" mass="11560">MIWNARNDVVWKNNYVSPIVCWYKANVFCNAWWSVNIAPLPAVAPSRVEIWRPPPSGWLKLNVDIATGIDNMYRGIGIGSSVGYGLFFCLQDYESCWISISS</sequence>
<accession>A0ACB7GSX1</accession>